<name>A0A7S7NU19_PALFE</name>
<accession>A0A7S7NU19</accession>
<dbReference type="InterPro" id="IPR035959">
    <property type="entry name" value="RutC-like_sf"/>
</dbReference>
<proteinExistence type="predicted"/>
<dbReference type="AlphaFoldDB" id="A0A7S7NU19"/>
<keyword evidence="1" id="KW-0732">Signal</keyword>
<evidence type="ECO:0000256" key="1">
    <source>
        <dbReference type="SAM" id="SignalP"/>
    </source>
</evidence>
<sequence length="351" mass="37560">MTRMLRAAVVLACLGALLQSQAFSQGKKKNKKDEDFTQTLAVAPDPPSAVAADTAKLSFLIAPLSAKGLLSQQTRDALKWLMQNSKGSQFVRIRAYVAGTGDLRRIPSLVSEMFTEKKIALPVVTVVQVGGLPLEAAQLQLVATVQDRKTVNPGGVLFLAAQQPSLQQSMEQLRSRAGNSEVQMLACAAPTLEEVTAARTAATTLFPRAQLVFYQAQRSVSQPVAACEGVARLAQPPDGGARFQEGAVAVSSPRLIFSGAQLAFRYQEADARLAFQRLEKTLQSLGGSLKRTVSLNAYPLSPQLADLVARVRLEFLDRDHLPSGTSLPYEGLPSMDASFGLEAITLGSPTP</sequence>
<protein>
    <submittedName>
        <fullName evidence="2">RidA family protein</fullName>
    </submittedName>
</protein>
<gene>
    <name evidence="2" type="ORF">IRI77_04645</name>
</gene>
<organism evidence="2 3">
    <name type="scientific">Paludibaculum fermentans</name>
    <dbReference type="NCBI Taxonomy" id="1473598"/>
    <lineage>
        <taxon>Bacteria</taxon>
        <taxon>Pseudomonadati</taxon>
        <taxon>Acidobacteriota</taxon>
        <taxon>Terriglobia</taxon>
        <taxon>Bryobacterales</taxon>
        <taxon>Bryobacteraceae</taxon>
        <taxon>Paludibaculum</taxon>
    </lineage>
</organism>
<dbReference type="Proteomes" id="UP000593892">
    <property type="component" value="Chromosome"/>
</dbReference>
<keyword evidence="3" id="KW-1185">Reference proteome</keyword>
<evidence type="ECO:0000313" key="2">
    <source>
        <dbReference type="EMBL" id="QOY89249.1"/>
    </source>
</evidence>
<evidence type="ECO:0000313" key="3">
    <source>
        <dbReference type="Proteomes" id="UP000593892"/>
    </source>
</evidence>
<dbReference type="SUPFAM" id="SSF55298">
    <property type="entry name" value="YjgF-like"/>
    <property type="match status" value="1"/>
</dbReference>
<dbReference type="RefSeq" id="WP_194450911.1">
    <property type="nucleotide sequence ID" value="NZ_CP063849.1"/>
</dbReference>
<dbReference type="KEGG" id="pfer:IRI77_04645"/>
<reference evidence="2 3" key="1">
    <citation type="submission" date="2020-10" db="EMBL/GenBank/DDBJ databases">
        <title>Complete genome sequence of Paludibaculum fermentans P105T, a facultatively anaerobic acidobacterium capable of dissimilatory Fe(III) reduction.</title>
        <authorList>
            <person name="Dedysh S.N."/>
            <person name="Beletsky A.V."/>
            <person name="Kulichevskaya I.S."/>
            <person name="Mardanov A.V."/>
            <person name="Ravin N.V."/>
        </authorList>
    </citation>
    <scope>NUCLEOTIDE SEQUENCE [LARGE SCALE GENOMIC DNA]</scope>
    <source>
        <strain evidence="2 3">P105</strain>
    </source>
</reference>
<feature type="signal peptide" evidence="1">
    <location>
        <begin position="1"/>
        <end position="22"/>
    </location>
</feature>
<dbReference type="EMBL" id="CP063849">
    <property type="protein sequence ID" value="QOY89249.1"/>
    <property type="molecule type" value="Genomic_DNA"/>
</dbReference>
<feature type="chain" id="PRO_5032344275" evidence="1">
    <location>
        <begin position="23"/>
        <end position="351"/>
    </location>
</feature>
<dbReference type="Gene3D" id="3.30.1330.40">
    <property type="entry name" value="RutC-like"/>
    <property type="match status" value="1"/>
</dbReference>